<protein>
    <recommendedName>
        <fullName evidence="1">UBC core domain-containing protein</fullName>
    </recommendedName>
</protein>
<evidence type="ECO:0000313" key="4">
    <source>
        <dbReference type="Proteomes" id="UP000039324"/>
    </source>
</evidence>
<proteinExistence type="predicted"/>
<dbReference type="EMBL" id="CDSF01000155">
    <property type="protein sequence ID" value="CEP03935.1"/>
    <property type="molecule type" value="Genomic_DNA"/>
</dbReference>
<gene>
    <name evidence="2" type="ORF">PBRA_003542</name>
    <name evidence="3" type="ORF">PLBR_LOCUS7110</name>
</gene>
<evidence type="ECO:0000259" key="1">
    <source>
        <dbReference type="PROSITE" id="PS50127"/>
    </source>
</evidence>
<reference evidence="2 4" key="1">
    <citation type="submission" date="2015-02" db="EMBL/GenBank/DDBJ databases">
        <authorList>
            <person name="Chooi Y.-H."/>
        </authorList>
    </citation>
    <scope>NUCLEOTIDE SEQUENCE [LARGE SCALE GENOMIC DNA]</scope>
    <source>
        <strain evidence="2">E3</strain>
    </source>
</reference>
<feature type="domain" description="UBC core" evidence="1">
    <location>
        <begin position="8"/>
        <end position="135"/>
    </location>
</feature>
<dbReference type="OMA" id="GPESCSY"/>
<dbReference type="EMBL" id="OVEO01000012">
    <property type="protein sequence ID" value="SPQ99895.1"/>
    <property type="molecule type" value="Genomic_DNA"/>
</dbReference>
<dbReference type="InterPro" id="IPR016135">
    <property type="entry name" value="UBQ-conjugating_enzyme/RWD"/>
</dbReference>
<evidence type="ECO:0000313" key="2">
    <source>
        <dbReference type="EMBL" id="CEP03935.1"/>
    </source>
</evidence>
<sequence length="135" mass="14777">MTDNYVVPRNFKLLEELESGEKGISSGKHAGWVSYGVDGDDILLTNWNATIILGERIYSLKVVAGPNYPMKPPEVRFVTKIALPQYVDAKGMVTSQLPAIARWKPSMGIADVLCSLREAMAGTSRIPQPPPDATF</sequence>
<dbReference type="OrthoDB" id="6508832at2759"/>
<accession>A0A0G4J8M3</accession>
<dbReference type="Proteomes" id="UP000039324">
    <property type="component" value="Unassembled WGS sequence"/>
</dbReference>
<reference evidence="3 5" key="2">
    <citation type="submission" date="2018-03" db="EMBL/GenBank/DDBJ databases">
        <authorList>
            <person name="Fogelqvist J."/>
        </authorList>
    </citation>
    <scope>NUCLEOTIDE SEQUENCE [LARGE SCALE GENOMIC DNA]</scope>
</reference>
<dbReference type="Proteomes" id="UP000290189">
    <property type="component" value="Unassembled WGS sequence"/>
</dbReference>
<dbReference type="STRING" id="37360.A0A0G4J8M3"/>
<geneLocation type="mitochondrion" evidence="3"/>
<dbReference type="InterPro" id="IPR000608">
    <property type="entry name" value="UBC"/>
</dbReference>
<keyword evidence="4" id="KW-1185">Reference proteome</keyword>
<evidence type="ECO:0000313" key="5">
    <source>
        <dbReference type="Proteomes" id="UP000290189"/>
    </source>
</evidence>
<dbReference type="PROSITE" id="PS50127">
    <property type="entry name" value="UBC_2"/>
    <property type="match status" value="1"/>
</dbReference>
<name>A0A0G4J8M3_PLABS</name>
<dbReference type="SUPFAM" id="SSF54495">
    <property type="entry name" value="UBC-like"/>
    <property type="match status" value="1"/>
</dbReference>
<keyword evidence="3" id="KW-0496">Mitochondrion</keyword>
<dbReference type="Gene3D" id="3.10.110.10">
    <property type="entry name" value="Ubiquitin Conjugating Enzyme"/>
    <property type="match status" value="1"/>
</dbReference>
<organism evidence="2 4">
    <name type="scientific">Plasmodiophora brassicae</name>
    <name type="common">Clubroot disease agent</name>
    <dbReference type="NCBI Taxonomy" id="37360"/>
    <lineage>
        <taxon>Eukaryota</taxon>
        <taxon>Sar</taxon>
        <taxon>Rhizaria</taxon>
        <taxon>Endomyxa</taxon>
        <taxon>Phytomyxea</taxon>
        <taxon>Plasmodiophorida</taxon>
        <taxon>Plasmodiophoridae</taxon>
        <taxon>Plasmodiophora</taxon>
    </lineage>
</organism>
<dbReference type="AlphaFoldDB" id="A0A0G4J8M3"/>
<dbReference type="Pfam" id="PF00179">
    <property type="entry name" value="UQ_con"/>
    <property type="match status" value="1"/>
</dbReference>
<evidence type="ECO:0000313" key="3">
    <source>
        <dbReference type="EMBL" id="SPQ99895.1"/>
    </source>
</evidence>